<feature type="transmembrane region" description="Helical" evidence="2">
    <location>
        <begin position="6"/>
        <end position="28"/>
    </location>
</feature>
<dbReference type="OrthoDB" id="3191381at2"/>
<sequence>MDIQTLITTAGICAVVFMLLVSVLPGMLRGVIANKAQNQFMAGDFDAVLKTLSGPMASFCLPKYNQEYMRLNAYEAKQDVEGVQRTLDVMLGLRATAQQRRILLSRALNFYETQGDEGRATHVLELIDSHVAECKGEALDAAKELKRDSRQTFNIAFRGSYAYIAEMEHALASADADERARLNYYLSLQYGNKGDEKRAREYLDRIAKSYGLVPNDKDDEAPTEDAGEGVGDDCHEEGGACRR</sequence>
<keyword evidence="2" id="KW-1133">Transmembrane helix</keyword>
<organism evidence="3 4">
    <name type="scientific">Parolsenella catena</name>
    <dbReference type="NCBI Taxonomy" id="2003188"/>
    <lineage>
        <taxon>Bacteria</taxon>
        <taxon>Bacillati</taxon>
        <taxon>Actinomycetota</taxon>
        <taxon>Coriobacteriia</taxon>
        <taxon>Coriobacteriales</taxon>
        <taxon>Atopobiaceae</taxon>
        <taxon>Parolsenella</taxon>
    </lineage>
</organism>
<dbReference type="GeneID" id="88849412"/>
<accession>A0A3G9K8R7</accession>
<dbReference type="Proteomes" id="UP000273154">
    <property type="component" value="Chromosome"/>
</dbReference>
<keyword evidence="2" id="KW-0812">Transmembrane</keyword>
<reference evidence="4" key="1">
    <citation type="submission" date="2018-11" db="EMBL/GenBank/DDBJ databases">
        <title>Comparative genomics of Parolsenella catena and Libanicoccus massiliensis: Reclassification of Libanicoccus massiliensis as Parolsenella massiliensis comb. nov.</title>
        <authorList>
            <person name="Sakamoto M."/>
            <person name="Ikeyama N."/>
            <person name="Murakami T."/>
            <person name="Mori H."/>
            <person name="Yuki M."/>
            <person name="Ohkuma M."/>
        </authorList>
    </citation>
    <scope>NUCLEOTIDE SEQUENCE [LARGE SCALE GENOMIC DNA]</scope>
    <source>
        <strain evidence="4">JCM 31932</strain>
    </source>
</reference>
<keyword evidence="4" id="KW-1185">Reference proteome</keyword>
<name>A0A3G9K8R7_9ACTN</name>
<proteinExistence type="predicted"/>
<dbReference type="RefSeq" id="WP_126422702.1">
    <property type="nucleotide sequence ID" value="NZ_AP019367.1"/>
</dbReference>
<evidence type="ECO:0000313" key="4">
    <source>
        <dbReference type="Proteomes" id="UP000273154"/>
    </source>
</evidence>
<dbReference type="KEGG" id="pcat:Pcatena_12760"/>
<feature type="compositionally biased region" description="Acidic residues" evidence="1">
    <location>
        <begin position="217"/>
        <end position="231"/>
    </location>
</feature>
<dbReference type="EMBL" id="AP019367">
    <property type="protein sequence ID" value="BBH50689.1"/>
    <property type="molecule type" value="Genomic_DNA"/>
</dbReference>
<keyword evidence="2" id="KW-0472">Membrane</keyword>
<evidence type="ECO:0000313" key="3">
    <source>
        <dbReference type="EMBL" id="BBH50689.1"/>
    </source>
</evidence>
<feature type="compositionally biased region" description="Basic and acidic residues" evidence="1">
    <location>
        <begin position="232"/>
        <end position="243"/>
    </location>
</feature>
<dbReference type="AlphaFoldDB" id="A0A3G9K8R7"/>
<protein>
    <submittedName>
        <fullName evidence="3">Uncharacterized protein</fullName>
    </submittedName>
</protein>
<feature type="region of interest" description="Disordered" evidence="1">
    <location>
        <begin position="212"/>
        <end position="243"/>
    </location>
</feature>
<gene>
    <name evidence="3" type="ORF">Pcatena_12760</name>
</gene>
<evidence type="ECO:0000256" key="1">
    <source>
        <dbReference type="SAM" id="MobiDB-lite"/>
    </source>
</evidence>
<evidence type="ECO:0000256" key="2">
    <source>
        <dbReference type="SAM" id="Phobius"/>
    </source>
</evidence>